<organism evidence="10">
    <name type="scientific">uncultured Microvirga sp</name>
    <dbReference type="NCBI Taxonomy" id="412392"/>
    <lineage>
        <taxon>Bacteria</taxon>
        <taxon>Pseudomonadati</taxon>
        <taxon>Pseudomonadota</taxon>
        <taxon>Alphaproteobacteria</taxon>
        <taxon>Hyphomicrobiales</taxon>
        <taxon>Methylobacteriaceae</taxon>
        <taxon>Microvirga</taxon>
        <taxon>environmental samples</taxon>
    </lineage>
</organism>
<reference evidence="10" key="1">
    <citation type="submission" date="2020-02" db="EMBL/GenBank/DDBJ databases">
        <authorList>
            <person name="Meier V. D."/>
        </authorList>
    </citation>
    <scope>NUCLEOTIDE SEQUENCE</scope>
    <source>
        <strain evidence="10">AVDCRST_MAG90</strain>
    </source>
</reference>
<dbReference type="InterPro" id="IPR004681">
    <property type="entry name" value="TRAP_DctM"/>
</dbReference>
<keyword evidence="6 8" id="KW-0472">Membrane</keyword>
<name>A0A6J4MH91_9HYPH</name>
<feature type="transmembrane region" description="Helical" evidence="8">
    <location>
        <begin position="202"/>
        <end position="223"/>
    </location>
</feature>
<dbReference type="PANTHER" id="PTHR33362">
    <property type="entry name" value="SIALIC ACID TRAP TRANSPORTER PERMEASE PROTEIN SIAT-RELATED"/>
    <property type="match status" value="1"/>
</dbReference>
<evidence type="ECO:0000313" key="10">
    <source>
        <dbReference type="EMBL" id="CAA9359513.1"/>
    </source>
</evidence>
<dbReference type="GO" id="GO:0022857">
    <property type="term" value="F:transmembrane transporter activity"/>
    <property type="evidence" value="ECO:0007669"/>
    <property type="project" value="UniProtKB-UniRule"/>
</dbReference>
<dbReference type="EMBL" id="CADCUC010000605">
    <property type="protein sequence ID" value="CAA9359513.1"/>
    <property type="molecule type" value="Genomic_DNA"/>
</dbReference>
<evidence type="ECO:0000256" key="5">
    <source>
        <dbReference type="ARBA" id="ARBA00022989"/>
    </source>
</evidence>
<feature type="transmembrane region" description="Helical" evidence="8">
    <location>
        <begin position="51"/>
        <end position="69"/>
    </location>
</feature>
<sequence length="235" mass="25267">VVAQRKNLPRGAPFRVSRVVSSLREGFLPLLTPIILIGGIVTGVFTPTEAAAIAAAYATFLAMVVYREVGWRELAEIMRSTAVDTGVVMLIVSMAMIYGYLVTRAGLTQAMVEGIASVSRDPIIVGLLIMGFLLIVGCFLEATAAIIILTPVLVPIMQASSLDPLHFGVIIVLIMMIGLLTPPFGMVLFVLNRISGVSLHRIVVAVTPFLIPLLAVALLLLFFPRLVTALPRFLM</sequence>
<comment type="subcellular location">
    <subcellularLocation>
        <location evidence="1 7">Cell inner membrane</location>
        <topology evidence="1 7">Multi-pass membrane protein</topology>
    </subcellularLocation>
</comment>
<feature type="non-terminal residue" evidence="10">
    <location>
        <position position="1"/>
    </location>
</feature>
<keyword evidence="4 8" id="KW-0812">Transmembrane</keyword>
<feature type="domain" description="TRAP C4-dicarboxylate transport system permease DctM subunit" evidence="9">
    <location>
        <begin position="2"/>
        <end position="225"/>
    </location>
</feature>
<evidence type="ECO:0000256" key="4">
    <source>
        <dbReference type="ARBA" id="ARBA00022692"/>
    </source>
</evidence>
<dbReference type="InterPro" id="IPR010656">
    <property type="entry name" value="DctM"/>
</dbReference>
<evidence type="ECO:0000256" key="3">
    <source>
        <dbReference type="ARBA" id="ARBA00022519"/>
    </source>
</evidence>
<dbReference type="Pfam" id="PF06808">
    <property type="entry name" value="DctM"/>
    <property type="match status" value="1"/>
</dbReference>
<gene>
    <name evidence="10" type="ORF">AVDCRST_MAG90-2911</name>
</gene>
<accession>A0A6J4MH91</accession>
<protein>
    <submittedName>
        <fullName evidence="10">TRAP-type C4-dicarboxylate transport system, large permease component</fullName>
    </submittedName>
</protein>
<keyword evidence="2" id="KW-1003">Cell membrane</keyword>
<evidence type="ECO:0000259" key="9">
    <source>
        <dbReference type="Pfam" id="PF06808"/>
    </source>
</evidence>
<evidence type="ECO:0000256" key="6">
    <source>
        <dbReference type="ARBA" id="ARBA00023136"/>
    </source>
</evidence>
<evidence type="ECO:0000256" key="2">
    <source>
        <dbReference type="ARBA" id="ARBA00022475"/>
    </source>
</evidence>
<comment type="function">
    <text evidence="7">Part of the tripartite ATP-independent periplasmic (TRAP) transport system.</text>
</comment>
<evidence type="ECO:0000256" key="1">
    <source>
        <dbReference type="ARBA" id="ARBA00004429"/>
    </source>
</evidence>
<keyword evidence="3 7" id="KW-0997">Cell inner membrane</keyword>
<feature type="transmembrane region" description="Helical" evidence="8">
    <location>
        <begin position="123"/>
        <end position="153"/>
    </location>
</feature>
<keyword evidence="7" id="KW-0813">Transport</keyword>
<dbReference type="PANTHER" id="PTHR33362:SF3">
    <property type="entry name" value="SIALIC ACID TRAP TRANSPORTER PERMEASE PROTEIN SIAT"/>
    <property type="match status" value="1"/>
</dbReference>
<keyword evidence="5 8" id="KW-1133">Transmembrane helix</keyword>
<feature type="transmembrane region" description="Helical" evidence="8">
    <location>
        <begin position="81"/>
        <end position="103"/>
    </location>
</feature>
<dbReference type="GO" id="GO:0005886">
    <property type="term" value="C:plasma membrane"/>
    <property type="evidence" value="ECO:0007669"/>
    <property type="project" value="UniProtKB-SubCell"/>
</dbReference>
<feature type="transmembrane region" description="Helical" evidence="8">
    <location>
        <begin position="165"/>
        <end position="190"/>
    </location>
</feature>
<dbReference type="AlphaFoldDB" id="A0A6J4MH91"/>
<evidence type="ECO:0000256" key="8">
    <source>
        <dbReference type="SAM" id="Phobius"/>
    </source>
</evidence>
<evidence type="ECO:0000256" key="7">
    <source>
        <dbReference type="RuleBase" id="RU369079"/>
    </source>
</evidence>
<proteinExistence type="predicted"/>
<feature type="transmembrane region" description="Helical" evidence="8">
    <location>
        <begin position="27"/>
        <end position="45"/>
    </location>
</feature>